<feature type="chain" id="PRO_5047131832" description="Oxygen tolerance protein BatD" evidence="2">
    <location>
        <begin position="29"/>
        <end position="418"/>
    </location>
</feature>
<evidence type="ECO:0008006" key="5">
    <source>
        <dbReference type="Google" id="ProtNLM"/>
    </source>
</evidence>
<keyword evidence="1" id="KW-0472">Membrane</keyword>
<name>A0ABS0F8R6_9FLAO</name>
<proteinExistence type="predicted"/>
<feature type="transmembrane region" description="Helical" evidence="1">
    <location>
        <begin position="390"/>
        <end position="411"/>
    </location>
</feature>
<keyword evidence="2" id="KW-0732">Signal</keyword>
<evidence type="ECO:0000256" key="1">
    <source>
        <dbReference type="SAM" id="Phobius"/>
    </source>
</evidence>
<keyword evidence="1" id="KW-0812">Transmembrane</keyword>
<reference evidence="3 4" key="1">
    <citation type="submission" date="2020-11" db="EMBL/GenBank/DDBJ databases">
        <title>Kaistella gelatinilytica sp. nov., a flavobacterium isolated from Antarctic Soil.</title>
        <authorList>
            <person name="Li J."/>
        </authorList>
    </citation>
    <scope>NUCLEOTIDE SEQUENCE [LARGE SCALE GENOMIC DNA]</scope>
    <source>
        <strain evidence="3 4">G5-32</strain>
    </source>
</reference>
<accession>A0ABS0F8R6</accession>
<organism evidence="3 4">
    <name type="scientific">Kaistella gelatinilytica</name>
    <dbReference type="NCBI Taxonomy" id="2787636"/>
    <lineage>
        <taxon>Bacteria</taxon>
        <taxon>Pseudomonadati</taxon>
        <taxon>Bacteroidota</taxon>
        <taxon>Flavobacteriia</taxon>
        <taxon>Flavobacteriales</taxon>
        <taxon>Weeksellaceae</taxon>
        <taxon>Chryseobacterium group</taxon>
        <taxon>Kaistella</taxon>
    </lineage>
</organism>
<gene>
    <name evidence="3" type="ORF">IV494_02810</name>
</gene>
<keyword evidence="1" id="KW-1133">Transmembrane helix</keyword>
<dbReference type="Proteomes" id="UP000660070">
    <property type="component" value="Unassembled WGS sequence"/>
</dbReference>
<keyword evidence="4" id="KW-1185">Reference proteome</keyword>
<comment type="caution">
    <text evidence="3">The sequence shown here is derived from an EMBL/GenBank/DDBJ whole genome shotgun (WGS) entry which is preliminary data.</text>
</comment>
<evidence type="ECO:0000256" key="2">
    <source>
        <dbReference type="SAM" id="SignalP"/>
    </source>
</evidence>
<feature type="signal peptide" evidence="2">
    <location>
        <begin position="1"/>
        <end position="28"/>
    </location>
</feature>
<evidence type="ECO:0000313" key="3">
    <source>
        <dbReference type="EMBL" id="MBF8456101.1"/>
    </source>
</evidence>
<evidence type="ECO:0000313" key="4">
    <source>
        <dbReference type="Proteomes" id="UP000660070"/>
    </source>
</evidence>
<dbReference type="RefSeq" id="WP_196078644.1">
    <property type="nucleotide sequence ID" value="NZ_JADPVI010000001.1"/>
</dbReference>
<protein>
    <recommendedName>
        <fullName evidence="5">Oxygen tolerance protein BatD</fullName>
    </recommendedName>
</protein>
<sequence length="418" mass="47898">MNRKLLKKKKKMKVFKVLFLMIAAWSSAQNFTGTLQPVEKDGLTQIIVQPELLSALQNNWDYFRILDSKKNEVPYVLNPNLSSNKKSVVENLKIVAVNTLPNISTSVIISNENAVKIDQLNLTIANTNVEKIYSISGSNDQNQWYGLVYNESLNDLESATNTEVLKNFRFPLNNYKFLKFEFVDKKSLPIQVLAASLKSDQATQEVPLIQLKNFKQTVSQNKTDKTTRIDITFDSKQVINGLKFTISAPQFYLRDAAILVNRTHVVKRETKNYLESLVDFQLNSKAQNQFKFGEIFEKNLSIIIQNEDNLPLQISDIQFFQEPVLLISELKAGEKYNIVIDSTLLRPKYDLSNFEENVQSQLQQTEISNLSKVTAINQNKNENEFWRTPLFMWLCIGLALLVIGYFSMGLLKDLGKND</sequence>
<dbReference type="EMBL" id="JADPVI010000001">
    <property type="protein sequence ID" value="MBF8456101.1"/>
    <property type="molecule type" value="Genomic_DNA"/>
</dbReference>